<dbReference type="InterPro" id="IPR036388">
    <property type="entry name" value="WH-like_DNA-bd_sf"/>
</dbReference>
<dbReference type="PANTHER" id="PTHR33154">
    <property type="entry name" value="TRANSCRIPTIONAL REGULATOR, ARSR FAMILY"/>
    <property type="match status" value="1"/>
</dbReference>
<keyword evidence="3" id="KW-0804">Transcription</keyword>
<dbReference type="Pfam" id="PF01022">
    <property type="entry name" value="HTH_5"/>
    <property type="match status" value="1"/>
</dbReference>
<dbReference type="EMBL" id="JAFBCV010000001">
    <property type="protein sequence ID" value="MBM7837009.1"/>
    <property type="molecule type" value="Genomic_DNA"/>
</dbReference>
<keyword evidence="1" id="KW-0805">Transcription regulation</keyword>
<evidence type="ECO:0000256" key="1">
    <source>
        <dbReference type="ARBA" id="ARBA00023015"/>
    </source>
</evidence>
<gene>
    <name evidence="5" type="ORF">JOC54_000240</name>
</gene>
<evidence type="ECO:0000313" key="5">
    <source>
        <dbReference type="EMBL" id="MBM7837009.1"/>
    </source>
</evidence>
<name>A0ABS2SR60_9BACI</name>
<proteinExistence type="predicted"/>
<dbReference type="PANTHER" id="PTHR33154:SF18">
    <property type="entry name" value="ARSENICAL RESISTANCE OPERON REPRESSOR"/>
    <property type="match status" value="1"/>
</dbReference>
<dbReference type="InterPro" id="IPR011991">
    <property type="entry name" value="ArsR-like_HTH"/>
</dbReference>
<dbReference type="CDD" id="cd00090">
    <property type="entry name" value="HTH_ARSR"/>
    <property type="match status" value="1"/>
</dbReference>
<protein>
    <submittedName>
        <fullName evidence="5">ArsR family transcriptional regulator</fullName>
    </submittedName>
</protein>
<accession>A0ABS2SR60</accession>
<dbReference type="PRINTS" id="PR00778">
    <property type="entry name" value="HTHARSR"/>
</dbReference>
<keyword evidence="2" id="KW-0238">DNA-binding</keyword>
<evidence type="ECO:0000259" key="4">
    <source>
        <dbReference type="PROSITE" id="PS50987"/>
    </source>
</evidence>
<dbReference type="Gene3D" id="1.10.10.10">
    <property type="entry name" value="Winged helix-like DNA-binding domain superfamily/Winged helix DNA-binding domain"/>
    <property type="match status" value="1"/>
</dbReference>
<dbReference type="Proteomes" id="UP001179280">
    <property type="component" value="Unassembled WGS sequence"/>
</dbReference>
<dbReference type="InterPro" id="IPR036390">
    <property type="entry name" value="WH_DNA-bd_sf"/>
</dbReference>
<reference evidence="5" key="1">
    <citation type="submission" date="2021-01" db="EMBL/GenBank/DDBJ databases">
        <title>Genomic Encyclopedia of Type Strains, Phase IV (KMG-IV): sequencing the most valuable type-strain genomes for metagenomic binning, comparative biology and taxonomic classification.</title>
        <authorList>
            <person name="Goeker M."/>
        </authorList>
    </citation>
    <scope>NUCLEOTIDE SEQUENCE</scope>
    <source>
        <strain evidence="5">DSM 21943</strain>
    </source>
</reference>
<evidence type="ECO:0000313" key="6">
    <source>
        <dbReference type="Proteomes" id="UP001179280"/>
    </source>
</evidence>
<dbReference type="InterPro" id="IPR051081">
    <property type="entry name" value="HTH_MetalResp_TranReg"/>
</dbReference>
<dbReference type="SUPFAM" id="SSF46785">
    <property type="entry name" value="Winged helix' DNA-binding domain"/>
    <property type="match status" value="1"/>
</dbReference>
<feature type="domain" description="HTH arsR-type" evidence="4">
    <location>
        <begin position="3"/>
        <end position="98"/>
    </location>
</feature>
<dbReference type="PROSITE" id="PS50987">
    <property type="entry name" value="HTH_ARSR_2"/>
    <property type="match status" value="1"/>
</dbReference>
<comment type="caution">
    <text evidence="5">The sequence shown here is derived from an EMBL/GenBank/DDBJ whole genome shotgun (WGS) entry which is preliminary data.</text>
</comment>
<organism evidence="5 6">
    <name type="scientific">Shouchella xiaoxiensis</name>
    <dbReference type="NCBI Taxonomy" id="766895"/>
    <lineage>
        <taxon>Bacteria</taxon>
        <taxon>Bacillati</taxon>
        <taxon>Bacillota</taxon>
        <taxon>Bacilli</taxon>
        <taxon>Bacillales</taxon>
        <taxon>Bacillaceae</taxon>
        <taxon>Shouchella</taxon>
    </lineage>
</organism>
<evidence type="ECO:0000256" key="3">
    <source>
        <dbReference type="ARBA" id="ARBA00023163"/>
    </source>
</evidence>
<evidence type="ECO:0000256" key="2">
    <source>
        <dbReference type="ARBA" id="ARBA00023125"/>
    </source>
</evidence>
<dbReference type="InterPro" id="IPR001845">
    <property type="entry name" value="HTH_ArsR_DNA-bd_dom"/>
</dbReference>
<dbReference type="SMART" id="SM00418">
    <property type="entry name" value="HTH_ARSR"/>
    <property type="match status" value="1"/>
</dbReference>
<sequence length="113" mass="13497">MEKEKHSIEQLTACLKLVADPTRFLLLKLVDQKTYCVCELVEMLHISQPAVSQHLRKLKDFDLLIEEKREQWRYFSLNRNARYYSIIRELLDHSDDQDARYLQALEKEGLARC</sequence>
<dbReference type="NCBIfam" id="NF033788">
    <property type="entry name" value="HTH_metalloreg"/>
    <property type="match status" value="1"/>
</dbReference>
<keyword evidence="6" id="KW-1185">Reference proteome</keyword>